<keyword evidence="1" id="KW-0812">Transmembrane</keyword>
<keyword evidence="1" id="KW-0472">Membrane</keyword>
<gene>
    <name evidence="2" type="ORF">HLUCCX14_07720</name>
</gene>
<sequence>MRTKKMFAKFTGMATFNREKGASSLEYLMLGAVVIAILIAVIGLNDDIASTISTTLQNLFGDVEEAATP</sequence>
<evidence type="ECO:0000313" key="3">
    <source>
        <dbReference type="Proteomes" id="UP000050416"/>
    </source>
</evidence>
<dbReference type="AlphaFoldDB" id="A0A0P8D081"/>
<dbReference type="EMBL" id="LJZQ01000008">
    <property type="protein sequence ID" value="KPQ29156.1"/>
    <property type="molecule type" value="Genomic_DNA"/>
</dbReference>
<feature type="transmembrane region" description="Helical" evidence="1">
    <location>
        <begin position="27"/>
        <end position="44"/>
    </location>
</feature>
<keyword evidence="1" id="KW-1133">Transmembrane helix</keyword>
<name>A0A0P8D081_9GAMM</name>
<organism evidence="2 3">
    <name type="scientific">Marinobacter excellens HL-55</name>
    <dbReference type="NCBI Taxonomy" id="1305731"/>
    <lineage>
        <taxon>Bacteria</taxon>
        <taxon>Pseudomonadati</taxon>
        <taxon>Pseudomonadota</taxon>
        <taxon>Gammaproteobacteria</taxon>
        <taxon>Pseudomonadales</taxon>
        <taxon>Marinobacteraceae</taxon>
        <taxon>Marinobacter</taxon>
    </lineage>
</organism>
<evidence type="ECO:0000256" key="1">
    <source>
        <dbReference type="SAM" id="Phobius"/>
    </source>
</evidence>
<comment type="caution">
    <text evidence="2">The sequence shown here is derived from an EMBL/GenBank/DDBJ whole genome shotgun (WGS) entry which is preliminary data.</text>
</comment>
<accession>A0A0P8D081</accession>
<protein>
    <submittedName>
        <fullName evidence="2">Flp/Fap pilin component</fullName>
    </submittedName>
</protein>
<dbReference type="Proteomes" id="UP000050416">
    <property type="component" value="Unassembled WGS sequence"/>
</dbReference>
<dbReference type="PATRIC" id="fig|1305731.5.peg.358"/>
<proteinExistence type="predicted"/>
<evidence type="ECO:0000313" key="2">
    <source>
        <dbReference type="EMBL" id="KPQ29156.1"/>
    </source>
</evidence>
<reference evidence="2 3" key="1">
    <citation type="submission" date="2015-09" db="EMBL/GenBank/DDBJ databases">
        <title>Identification and resolution of microdiversity through metagenomic sequencing of parallel consortia.</title>
        <authorList>
            <person name="Nelson W.C."/>
            <person name="Romine M.F."/>
            <person name="Lindemann S.R."/>
        </authorList>
    </citation>
    <scope>NUCLEOTIDE SEQUENCE [LARGE SCALE GENOMIC DNA]</scope>
    <source>
        <strain evidence="2">HL-55</strain>
    </source>
</reference>